<dbReference type="PANTHER" id="PTHR10333">
    <property type="entry name" value="INHIBITOR OF GROWTH PROTEIN"/>
    <property type="match status" value="1"/>
</dbReference>
<keyword evidence="5 7" id="KW-0862">Zinc</keyword>
<dbReference type="InterPro" id="IPR019787">
    <property type="entry name" value="Znf_PHD-finger"/>
</dbReference>
<feature type="binding site" evidence="7">
    <location>
        <position position="309"/>
    </location>
    <ligand>
        <name>Zn(2+)</name>
        <dbReference type="ChEBI" id="CHEBI:29105"/>
        <label>2</label>
    </ligand>
</feature>
<dbReference type="PROSITE" id="PS50016">
    <property type="entry name" value="ZF_PHD_2"/>
    <property type="match status" value="1"/>
</dbReference>
<keyword evidence="6" id="KW-0539">Nucleus</keyword>
<dbReference type="KEGG" id="pno:SNOG_02383"/>
<feature type="binding site" evidence="7">
    <location>
        <position position="281"/>
    </location>
    <ligand>
        <name>Zn(2+)</name>
        <dbReference type="ChEBI" id="CHEBI:29105"/>
        <label>2</label>
    </ligand>
</feature>
<evidence type="ECO:0000256" key="1">
    <source>
        <dbReference type="ARBA" id="ARBA00004123"/>
    </source>
</evidence>
<reference evidence="12" key="1">
    <citation type="journal article" date="2021" name="BMC Genomics">
        <title>Chromosome-level genome assembly and manually-curated proteome of model necrotroph Parastagonospora nodorum Sn15 reveals a genome-wide trove of candidate effector homologs, and redundancy of virulence-related functions within an accessory chromosome.</title>
        <authorList>
            <person name="Bertazzoni S."/>
            <person name="Jones D.A.B."/>
            <person name="Phan H.T."/>
            <person name="Tan K.-C."/>
            <person name="Hane J.K."/>
        </authorList>
    </citation>
    <scope>NUCLEOTIDE SEQUENCE [LARGE SCALE GENOMIC DNA]</scope>
    <source>
        <strain evidence="12">SN15 / ATCC MYA-4574 / FGSC 10173)</strain>
    </source>
</reference>
<sequence length="368" mass="41905">MAGFKRPQAKRWAESFRYKPYPQPSYRAQNPSRKVQDTPQDLSRPRMQASSSSLTPAEKEDHLKFLYSSCNAGSRSSYHDIKCGHRIYVEYANECGANCLKEGLQNPFVCPECIAGEVRTEMLLKGLSIIKEDDEMDDGTREEKIHNIAHSKIYDLITPASVRFEWNQYKAPTVLHRLCKMVEKFEDPKMQFFDKFLKDEGLEGINAAEEKTKAERKPFHEHFLPKMPNATPVPTTAPAPARPALQTNAWPEEHDDPDTIWCTCRQVDDGDRMVMCDNDNCQYIWYHTRCLTREERPIKGAGHWVCPDCVDVLPPNHAGVAKVVISNSNAMEDITDQMGDVCVGDRVEDDATKAVREALAAFALEEQY</sequence>
<evidence type="ECO:0000259" key="10">
    <source>
        <dbReference type="PROSITE" id="PS50016"/>
    </source>
</evidence>
<dbReference type="GO" id="GO:0008270">
    <property type="term" value="F:zinc ion binding"/>
    <property type="evidence" value="ECO:0007669"/>
    <property type="project" value="UniProtKB-KW"/>
</dbReference>
<dbReference type="OrthoDB" id="3764174at2759"/>
<feature type="binding site" evidence="7">
    <location>
        <position position="264"/>
    </location>
    <ligand>
        <name>Zn(2+)</name>
        <dbReference type="ChEBI" id="CHEBI:29105"/>
        <label>1</label>
    </ligand>
</feature>
<organism evidence="11 12">
    <name type="scientific">Phaeosphaeria nodorum (strain SN15 / ATCC MYA-4574 / FGSC 10173)</name>
    <name type="common">Glume blotch fungus</name>
    <name type="synonym">Parastagonospora nodorum</name>
    <dbReference type="NCBI Taxonomy" id="321614"/>
    <lineage>
        <taxon>Eukaryota</taxon>
        <taxon>Fungi</taxon>
        <taxon>Dikarya</taxon>
        <taxon>Ascomycota</taxon>
        <taxon>Pezizomycotina</taxon>
        <taxon>Dothideomycetes</taxon>
        <taxon>Pleosporomycetidae</taxon>
        <taxon>Pleosporales</taxon>
        <taxon>Pleosporineae</taxon>
        <taxon>Phaeosphaeriaceae</taxon>
        <taxon>Parastagonospora</taxon>
    </lineage>
</organism>
<evidence type="ECO:0000256" key="9">
    <source>
        <dbReference type="SAM" id="MobiDB-lite"/>
    </source>
</evidence>
<dbReference type="PROSITE" id="PS01359">
    <property type="entry name" value="ZF_PHD_1"/>
    <property type="match status" value="1"/>
</dbReference>
<evidence type="ECO:0000256" key="7">
    <source>
        <dbReference type="PIRSR" id="PIRSR628651-51"/>
    </source>
</evidence>
<dbReference type="InterPro" id="IPR019786">
    <property type="entry name" value="Zinc_finger_PHD-type_CS"/>
</dbReference>
<dbReference type="AlphaFoldDB" id="A0A7U2EWA3"/>
<feature type="compositionally biased region" description="Polar residues" evidence="9">
    <location>
        <begin position="26"/>
        <end position="41"/>
    </location>
</feature>
<feature type="binding site" evidence="7">
    <location>
        <position position="262"/>
    </location>
    <ligand>
        <name>Zn(2+)</name>
        <dbReference type="ChEBI" id="CHEBI:29105"/>
        <label>1</label>
    </ligand>
</feature>
<dbReference type="RefSeq" id="XP_001792990.1">
    <property type="nucleotide sequence ID" value="XM_001792938.1"/>
</dbReference>
<evidence type="ECO:0000256" key="2">
    <source>
        <dbReference type="ARBA" id="ARBA00010210"/>
    </source>
</evidence>
<protein>
    <recommendedName>
        <fullName evidence="10">PHD-type domain-containing protein</fullName>
    </recommendedName>
</protein>
<dbReference type="EMBL" id="CP069024">
    <property type="protein sequence ID" value="QRC92240.1"/>
    <property type="molecule type" value="Genomic_DNA"/>
</dbReference>
<evidence type="ECO:0000256" key="3">
    <source>
        <dbReference type="ARBA" id="ARBA00022723"/>
    </source>
</evidence>
<feature type="domain" description="PHD-type" evidence="10">
    <location>
        <begin position="259"/>
        <end position="312"/>
    </location>
</feature>
<comment type="subcellular location">
    <subcellularLocation>
        <location evidence="1">Nucleus</location>
    </subcellularLocation>
</comment>
<dbReference type="InterPro" id="IPR028651">
    <property type="entry name" value="ING_fam"/>
</dbReference>
<accession>A0A7U2EWA3</accession>
<dbReference type="PANTHER" id="PTHR10333:SF94">
    <property type="entry name" value="FINGER DOMAIN PROTEIN, PUTATIVE (AFU_ORTHOLOGUE AFUA_3G11940)-RELATED"/>
    <property type="match status" value="1"/>
</dbReference>
<gene>
    <name evidence="11" type="ORF">JI435_023830</name>
</gene>
<comment type="similarity">
    <text evidence="2">Belongs to the ING family.</text>
</comment>
<dbReference type="Gene3D" id="3.30.40.10">
    <property type="entry name" value="Zinc/RING finger domain, C3HC4 (zinc finger)"/>
    <property type="match status" value="1"/>
</dbReference>
<proteinExistence type="inferred from homology"/>
<evidence type="ECO:0000256" key="8">
    <source>
        <dbReference type="PROSITE-ProRule" id="PRU00146"/>
    </source>
</evidence>
<evidence type="ECO:0000313" key="12">
    <source>
        <dbReference type="Proteomes" id="UP000663193"/>
    </source>
</evidence>
<keyword evidence="4 8" id="KW-0863">Zinc-finger</keyword>
<dbReference type="SUPFAM" id="SSF57903">
    <property type="entry name" value="FYVE/PHD zinc finger"/>
    <property type="match status" value="1"/>
</dbReference>
<evidence type="ECO:0000256" key="6">
    <source>
        <dbReference type="ARBA" id="ARBA00023242"/>
    </source>
</evidence>
<dbReference type="InterPro" id="IPR013083">
    <property type="entry name" value="Znf_RING/FYVE/PHD"/>
</dbReference>
<dbReference type="GO" id="GO:0005634">
    <property type="term" value="C:nucleus"/>
    <property type="evidence" value="ECO:0007669"/>
    <property type="project" value="UniProtKB-SubCell"/>
</dbReference>
<dbReference type="VEuPathDB" id="FungiDB:JI435_023830"/>
<evidence type="ECO:0000256" key="5">
    <source>
        <dbReference type="ARBA" id="ARBA00022833"/>
    </source>
</evidence>
<dbReference type="InterPro" id="IPR001965">
    <property type="entry name" value="Znf_PHD"/>
</dbReference>
<dbReference type="Proteomes" id="UP000663193">
    <property type="component" value="Chromosome 2"/>
</dbReference>
<keyword evidence="3 7" id="KW-0479">Metal-binding</keyword>
<feature type="region of interest" description="Disordered" evidence="9">
    <location>
        <begin position="20"/>
        <end position="56"/>
    </location>
</feature>
<dbReference type="InterPro" id="IPR011011">
    <property type="entry name" value="Znf_FYVE_PHD"/>
</dbReference>
<dbReference type="SMART" id="SM00249">
    <property type="entry name" value="PHD"/>
    <property type="match status" value="1"/>
</dbReference>
<feature type="binding site" evidence="7">
    <location>
        <position position="287"/>
    </location>
    <ligand>
        <name>Zn(2+)</name>
        <dbReference type="ChEBI" id="CHEBI:29105"/>
        <label>1</label>
    </ligand>
</feature>
<name>A0A7U2EWA3_PHANO</name>
<evidence type="ECO:0000313" key="11">
    <source>
        <dbReference type="EMBL" id="QRC92240.1"/>
    </source>
</evidence>
<feature type="binding site" evidence="7">
    <location>
        <position position="290"/>
    </location>
    <ligand>
        <name>Zn(2+)</name>
        <dbReference type="ChEBI" id="CHEBI:29105"/>
        <label>1</label>
    </ligand>
</feature>
<dbReference type="GO" id="GO:0000785">
    <property type="term" value="C:chromatin"/>
    <property type="evidence" value="ECO:0007669"/>
    <property type="project" value="UniProtKB-ARBA"/>
</dbReference>
<evidence type="ECO:0000256" key="4">
    <source>
        <dbReference type="ARBA" id="ARBA00022771"/>
    </source>
</evidence>
<keyword evidence="12" id="KW-1185">Reference proteome</keyword>
<feature type="binding site" evidence="7">
    <location>
        <position position="276"/>
    </location>
    <ligand>
        <name>Zn(2+)</name>
        <dbReference type="ChEBI" id="CHEBI:29105"/>
        <label>2</label>
    </ligand>
</feature>
<feature type="binding site" evidence="7">
    <location>
        <position position="306"/>
    </location>
    <ligand>
        <name>Zn(2+)</name>
        <dbReference type="ChEBI" id="CHEBI:29105"/>
        <label>2</label>
    </ligand>
</feature>